<dbReference type="EMBL" id="JADEWC010000049">
    <property type="protein sequence ID" value="MBE9223795.1"/>
    <property type="molecule type" value="Genomic_DNA"/>
</dbReference>
<dbReference type="InterPro" id="IPR051135">
    <property type="entry name" value="Gal/GlcNAc/GalNAc_ST"/>
</dbReference>
<comment type="caution">
    <text evidence="2">The sequence shown here is derived from an EMBL/GenBank/DDBJ whole genome shotgun (WGS) entry which is preliminary data.</text>
</comment>
<dbReference type="InterPro" id="IPR027417">
    <property type="entry name" value="P-loop_NTPase"/>
</dbReference>
<dbReference type="RefSeq" id="WP_193802012.1">
    <property type="nucleotide sequence ID" value="NZ_JADEWC010000049.1"/>
</dbReference>
<proteinExistence type="predicted"/>
<dbReference type="Gene3D" id="3.40.50.300">
    <property type="entry name" value="P-loop containing nucleotide triphosphate hydrolases"/>
    <property type="match status" value="1"/>
</dbReference>
<organism evidence="2 3">
    <name type="scientific">Cyanobacterium stanieri LEGE 03274</name>
    <dbReference type="NCBI Taxonomy" id="1828756"/>
    <lineage>
        <taxon>Bacteria</taxon>
        <taxon>Bacillati</taxon>
        <taxon>Cyanobacteriota</taxon>
        <taxon>Cyanophyceae</taxon>
        <taxon>Oscillatoriophycideae</taxon>
        <taxon>Chroococcales</taxon>
        <taxon>Geminocystaceae</taxon>
        <taxon>Cyanobacterium</taxon>
    </lineage>
</organism>
<feature type="domain" description="Sulfotransferase" evidence="1">
    <location>
        <begin position="118"/>
        <end position="256"/>
    </location>
</feature>
<dbReference type="InterPro" id="IPR000863">
    <property type="entry name" value="Sulfotransferase_dom"/>
</dbReference>
<dbReference type="Proteomes" id="UP000654604">
    <property type="component" value="Unassembled WGS sequence"/>
</dbReference>
<name>A0ABR9V7B5_9CHRO</name>
<dbReference type="SUPFAM" id="SSF52540">
    <property type="entry name" value="P-loop containing nucleoside triphosphate hydrolases"/>
    <property type="match status" value="1"/>
</dbReference>
<keyword evidence="3" id="KW-1185">Reference proteome</keyword>
<dbReference type="PANTHER" id="PTHR10704:SF71">
    <property type="entry name" value="CARBOHYDRATE SULFOTRANSFERASE 1-LIKE"/>
    <property type="match status" value="1"/>
</dbReference>
<reference evidence="2 3" key="1">
    <citation type="submission" date="2020-10" db="EMBL/GenBank/DDBJ databases">
        <authorList>
            <person name="Castelo-Branco R."/>
            <person name="Eusebio N."/>
            <person name="Adriana R."/>
            <person name="Vieira A."/>
            <person name="Brugerolle De Fraissinette N."/>
            <person name="Rezende De Castro R."/>
            <person name="Schneider M.P."/>
            <person name="Vasconcelos V."/>
            <person name="Leao P.N."/>
        </authorList>
    </citation>
    <scope>NUCLEOTIDE SEQUENCE [LARGE SCALE GENOMIC DNA]</scope>
    <source>
        <strain evidence="2 3">LEGE 03274</strain>
    </source>
</reference>
<evidence type="ECO:0000313" key="2">
    <source>
        <dbReference type="EMBL" id="MBE9223795.1"/>
    </source>
</evidence>
<dbReference type="Pfam" id="PF00685">
    <property type="entry name" value="Sulfotransfer_1"/>
    <property type="match status" value="1"/>
</dbReference>
<protein>
    <submittedName>
        <fullName evidence="2">Sulfotransferase domain-containing protein</fullName>
    </submittedName>
</protein>
<accession>A0ABR9V7B5</accession>
<evidence type="ECO:0000313" key="3">
    <source>
        <dbReference type="Proteomes" id="UP000654604"/>
    </source>
</evidence>
<sequence length="302" mass="34770">MKKIKILYIAGWGRSGSTLLGRTLGQIKPFFHGGELRTIWKDGLRKNSKCGCGKPLKQCEVWRKIFAEKIGDINSVSDKEMTKLREKVEPKNKELVLSHIFPSQNKNSSEFQRYIQIIHNLYQGIAMVNDAELIVDDSLHPGYASILNFTDNVELYMLHLVRDPRGCAYSWLKPSQYLGNYNIVDNALGWNLRNIATELLGSQNKQKYMRVFYEDFIKNPRQTVQKIVDFVGFPDVDLPFVADDEVDLGITHSVFGNPNRMKTGVVKLKLDEQWKTNLSRQDYLKVTGLCLPMMLRYGYPKK</sequence>
<gene>
    <name evidence="2" type="ORF">IQ215_13920</name>
</gene>
<evidence type="ECO:0000259" key="1">
    <source>
        <dbReference type="Pfam" id="PF00685"/>
    </source>
</evidence>
<dbReference type="PANTHER" id="PTHR10704">
    <property type="entry name" value="CARBOHYDRATE SULFOTRANSFERASE"/>
    <property type="match status" value="1"/>
</dbReference>